<geneLocation type="plasmid" evidence="2">
    <name>pHN39-SIM</name>
</geneLocation>
<protein>
    <recommendedName>
        <fullName evidence="1">HTH araC/xylS-type domain-containing protein</fullName>
    </recommendedName>
</protein>
<name>A0A3G1DGZ5_PSEAI</name>
<evidence type="ECO:0000313" key="2">
    <source>
        <dbReference type="EMBL" id="AMP35954.1"/>
    </source>
</evidence>
<keyword evidence="2" id="KW-0614">Plasmid</keyword>
<proteinExistence type="predicted"/>
<dbReference type="GO" id="GO:0043565">
    <property type="term" value="F:sequence-specific DNA binding"/>
    <property type="evidence" value="ECO:0007669"/>
    <property type="project" value="InterPro"/>
</dbReference>
<dbReference type="EMBL" id="KU254577">
    <property type="protein sequence ID" value="AMP35954.1"/>
    <property type="molecule type" value="Genomic_DNA"/>
</dbReference>
<dbReference type="Pfam" id="PF12833">
    <property type="entry name" value="HTH_18"/>
    <property type="match status" value="1"/>
</dbReference>
<organism evidence="2">
    <name type="scientific">Pseudomonas aeruginosa</name>
    <dbReference type="NCBI Taxonomy" id="287"/>
    <lineage>
        <taxon>Bacteria</taxon>
        <taxon>Pseudomonadati</taxon>
        <taxon>Pseudomonadota</taxon>
        <taxon>Gammaproteobacteria</taxon>
        <taxon>Pseudomonadales</taxon>
        <taxon>Pseudomonadaceae</taxon>
        <taxon>Pseudomonas</taxon>
    </lineage>
</organism>
<dbReference type="PROSITE" id="PS01124">
    <property type="entry name" value="HTH_ARAC_FAMILY_2"/>
    <property type="match status" value="1"/>
</dbReference>
<sequence length="265" mass="28963">MMGDETGCLYVARDWLLYVSECQSYSGLKNNAPALSISPRGTWTVTHGSSETTGRVFLHPPNVERCGHGFGVIALWPLPCTPLSMALYAATKNSVASISSPELLDCKAVQKLIALFPDLLKGHQQDWLAEAIGSIEVHVTAITKDLRPPDTRAMGLATLLRRNFPSQGNLGDHAQKLGLSKERLRHVFVHSFNLRISQYIAWLKLHATLTYACSSLSKPTVTEAALAGEFFDAAHLANASSRMFTTRPSEMLAETFHFVAVPDVG</sequence>
<dbReference type="RefSeq" id="WP_172688357.1">
    <property type="nucleotide sequence ID" value="NZ_JAIQJL010000047.1"/>
</dbReference>
<dbReference type="Gene3D" id="1.10.10.60">
    <property type="entry name" value="Homeodomain-like"/>
    <property type="match status" value="1"/>
</dbReference>
<dbReference type="AlphaFoldDB" id="A0A3G1DGZ5"/>
<evidence type="ECO:0000259" key="1">
    <source>
        <dbReference type="PROSITE" id="PS01124"/>
    </source>
</evidence>
<feature type="domain" description="HTH araC/xylS-type" evidence="1">
    <location>
        <begin position="154"/>
        <end position="254"/>
    </location>
</feature>
<dbReference type="GO" id="GO:0003700">
    <property type="term" value="F:DNA-binding transcription factor activity"/>
    <property type="evidence" value="ECO:0007669"/>
    <property type="project" value="InterPro"/>
</dbReference>
<accession>A0A3G1DGZ5</accession>
<dbReference type="InterPro" id="IPR018060">
    <property type="entry name" value="HTH_AraC"/>
</dbReference>
<reference evidence="2" key="1">
    <citation type="submission" date="2015-12" db="EMBL/GenBank/DDBJ databases">
        <title>The first report of fully sequenced SIM-encoding plasmid pHN39-SIM.</title>
        <authorList>
            <person name="Sun F."/>
            <person name="Zhou D."/>
            <person name="Wang Q."/>
            <person name="Feng J."/>
            <person name="Feng W."/>
            <person name="Luo W."/>
            <person name="Zhang D."/>
            <person name="Chen Y."/>
            <person name="Qiu X."/>
            <person name="Yin Z."/>
            <person name="Chen W."/>
            <person name="Xia P."/>
        </authorList>
    </citation>
    <scope>NUCLEOTIDE SEQUENCE</scope>
    <source>
        <strain evidence="2">HN39</strain>
        <plasmid evidence="2">pHN39-SIM</plasmid>
    </source>
</reference>